<gene>
    <name evidence="5" type="ORF">D0469_09710</name>
</gene>
<name>A0A372LNR5_9BACI</name>
<dbReference type="PROSITE" id="PS51272">
    <property type="entry name" value="SLH"/>
    <property type="match status" value="1"/>
</dbReference>
<dbReference type="Pfam" id="PF00092">
    <property type="entry name" value="VWA"/>
    <property type="match status" value="1"/>
</dbReference>
<comment type="caution">
    <text evidence="5">The sequence shown here is derived from an EMBL/GenBank/DDBJ whole genome shotgun (WGS) entry which is preliminary data.</text>
</comment>
<feature type="domain" description="VWFA" evidence="3">
    <location>
        <begin position="504"/>
        <end position="670"/>
    </location>
</feature>
<feature type="signal peptide" evidence="2">
    <location>
        <begin position="1"/>
        <end position="29"/>
    </location>
</feature>
<dbReference type="InterPro" id="IPR008964">
    <property type="entry name" value="Invasin/intimin_cell_adhesion"/>
</dbReference>
<dbReference type="AlphaFoldDB" id="A0A372LNR5"/>
<feature type="chain" id="PRO_5038764599" evidence="2">
    <location>
        <begin position="30"/>
        <end position="777"/>
    </location>
</feature>
<dbReference type="PANTHER" id="PTHR43308">
    <property type="entry name" value="OUTER MEMBRANE PROTEIN ALPHA-RELATED"/>
    <property type="match status" value="1"/>
</dbReference>
<evidence type="ECO:0000259" key="3">
    <source>
        <dbReference type="PROSITE" id="PS50234"/>
    </source>
</evidence>
<evidence type="ECO:0000313" key="5">
    <source>
        <dbReference type="EMBL" id="RFU69342.1"/>
    </source>
</evidence>
<dbReference type="InterPro" id="IPR013783">
    <property type="entry name" value="Ig-like_fold"/>
</dbReference>
<evidence type="ECO:0000256" key="1">
    <source>
        <dbReference type="ARBA" id="ARBA00022729"/>
    </source>
</evidence>
<dbReference type="Gene3D" id="3.40.50.410">
    <property type="entry name" value="von Willebrand factor, type A domain"/>
    <property type="match status" value="1"/>
</dbReference>
<dbReference type="PANTHER" id="PTHR43308:SF5">
    <property type="entry name" value="S-LAYER PROTEIN _ PEPTIDOGLYCAN ENDO-BETA-N-ACETYLGLUCOSAMINIDASE"/>
    <property type="match status" value="1"/>
</dbReference>
<dbReference type="InterPro" id="IPR036465">
    <property type="entry name" value="vWFA_dom_sf"/>
</dbReference>
<accession>A0A372LNR5</accession>
<dbReference type="InterPro" id="IPR051465">
    <property type="entry name" value="Cell_Envelope_Struct_Comp"/>
</dbReference>
<dbReference type="InterPro" id="IPR001119">
    <property type="entry name" value="SLH_dom"/>
</dbReference>
<dbReference type="Pfam" id="PF00395">
    <property type="entry name" value="SLH"/>
    <property type="match status" value="1"/>
</dbReference>
<proteinExistence type="predicted"/>
<dbReference type="SMART" id="SM00327">
    <property type="entry name" value="VWA"/>
    <property type="match status" value="1"/>
</dbReference>
<keyword evidence="6" id="KW-1185">Reference proteome</keyword>
<dbReference type="SUPFAM" id="SSF53300">
    <property type="entry name" value="vWA-like"/>
    <property type="match status" value="1"/>
</dbReference>
<dbReference type="InterPro" id="IPR002035">
    <property type="entry name" value="VWF_A"/>
</dbReference>
<evidence type="ECO:0000313" key="6">
    <source>
        <dbReference type="Proteomes" id="UP000264541"/>
    </source>
</evidence>
<feature type="domain" description="SLH" evidence="4">
    <location>
        <begin position="30"/>
        <end position="93"/>
    </location>
</feature>
<evidence type="ECO:0000256" key="2">
    <source>
        <dbReference type="SAM" id="SignalP"/>
    </source>
</evidence>
<protein>
    <submittedName>
        <fullName evidence="5">VWA domain-containing protein</fullName>
    </submittedName>
</protein>
<keyword evidence="1 2" id="KW-0732">Signal</keyword>
<organism evidence="5 6">
    <name type="scientific">Peribacillus saganii</name>
    <dbReference type="NCBI Taxonomy" id="2303992"/>
    <lineage>
        <taxon>Bacteria</taxon>
        <taxon>Bacillati</taxon>
        <taxon>Bacillota</taxon>
        <taxon>Bacilli</taxon>
        <taxon>Bacillales</taxon>
        <taxon>Bacillaceae</taxon>
        <taxon>Peribacillus</taxon>
    </lineage>
</organism>
<reference evidence="5 6" key="1">
    <citation type="submission" date="2018-08" db="EMBL/GenBank/DDBJ databases">
        <title>Bacillus chawlae sp. nov., Bacillus glennii sp. nov., and Bacillus saganii sp. nov. Isolated from the Vehicle Assembly Building at Kennedy Space Center where the Viking Spacecraft were Assembled.</title>
        <authorList>
            <person name="Seuylemezian A."/>
            <person name="Vaishampayan P."/>
        </authorList>
    </citation>
    <scope>NUCLEOTIDE SEQUENCE [LARGE SCALE GENOMIC DNA]</scope>
    <source>
        <strain evidence="5 6">V47-23a</strain>
    </source>
</reference>
<sequence length="777" mass="85360">MINMTVIKNKKLVWTLLFLILFSTFTSQASANQFKDVKADHWAYPSIEWAANKGLVNGYKNGTYGPQKVLTEAEFIAMLIRYDCSPYKGSLSARPGEHWASGNYRYFSEKNIPLRGYFNNTIRDSAISRGQVARIVAAIDGKDLTEPYAVQYMYMENLSSGMTGKKDYKDYGVTKYLTRAEAAVFLDRLSKSISCSFSGLSGPADGSDNDLYTPLPLHFMGDETVYFPAPESPPVVPQPQSAIDSRLADLDIEKETLIANGVDSSFITLMLKDCYGNPISNDESLSFQVTSKVGASIEGDWEGKGPSSFEGAQVQALSTWTNTDGPELTVAVTAPKSSRAQKDTLSFKVDSYSENRNMSCYRNPVTVPLQYEPKAELRLEIETDTDKETNNTLSADGVETARISATIVRPGGQTITGFNGRVRFRSAYGASLSSQEVRFSNGVASTTLTSIRSSQPITDQIFAEIVQSDSRYRDIVAPLLNQSHSTEVMYDPGLNNSCPIGDTEVAFIIDSSGSMLRNDPERLRVIKSKELITELNANTNIASHFNGNGMYLSGPDSIPVVRQSLNDVFQSGGTNIGDGLEEAFSRFTSTSTPKAAILITDGRSSETKINQMIQEAGEKNIRIFTIGLGDKKQLNEELLQRMASETGGKYFHAQKNTDIGAVYQLILNEITCGISGPSCSQSSLVFSSAAIEKTSGEFFMRTFINDNCGEITRVVVRFKAPDGDVDYDLIPRGQDFFALEKGNYEIDNLTLEKEGTFLAYKGTTLVGQIRVPVQTIQ</sequence>
<dbReference type="PROSITE" id="PS50234">
    <property type="entry name" value="VWFA"/>
    <property type="match status" value="1"/>
</dbReference>
<dbReference type="SUPFAM" id="SSF49373">
    <property type="entry name" value="Invasin/intimin cell-adhesion fragments"/>
    <property type="match status" value="1"/>
</dbReference>
<dbReference type="Gene3D" id="2.60.40.10">
    <property type="entry name" value="Immunoglobulins"/>
    <property type="match status" value="2"/>
</dbReference>
<dbReference type="Proteomes" id="UP000264541">
    <property type="component" value="Unassembled WGS sequence"/>
</dbReference>
<dbReference type="EMBL" id="QVTE01000026">
    <property type="protein sequence ID" value="RFU69342.1"/>
    <property type="molecule type" value="Genomic_DNA"/>
</dbReference>
<evidence type="ECO:0000259" key="4">
    <source>
        <dbReference type="PROSITE" id="PS51272"/>
    </source>
</evidence>